<dbReference type="Proteomes" id="UP000545490">
    <property type="component" value="Unassembled WGS sequence"/>
</dbReference>
<evidence type="ECO:0000256" key="8">
    <source>
        <dbReference type="SAM" id="Phobius"/>
    </source>
</evidence>
<sequence length="494" mass="54426">MTETSLRDMRWIFILLAAYFTLQFGVRLATSHSLDLDEAEQAFRSQWLAAGYGPQPPFYNWLQYTVFQFAGVSLAALSVVKNLLLFTSYLLYGLTARLILRDKALAAIATLGLLTIPQMAFEMQRDLTHTVAVFFSATVFFYGFVRSLKQPSLSSYLIAGIGIGFGLLAKYNFAILPAAALVAALADARLRPRIFDWRLALTAAVALLITLPHLFWLRDNLHFATARTMEKMTASNNASYPMQVAMGVGSLGLAIIGFAGLTMAVFAAVFGKSLRAAFAAHSEWTRLIERMMLVFVIGILLLIVFGGAAGIKDRWLVPMLFILPLYLCLKIEAAGVVTDRAFRRFIAVIAIIMIGVPSALYGSVAAARFTGHYERLNRPYATMLETLRQQAEPAAILAGDSLLAGNLRQDIPGVPVVSMDYPGFNPDLSSRRPLLLVWLLPRGGSEALPPAMAQWLQANLGASAPEALVIDAPYFYQRGDDRYRFGYAWVNQPD</sequence>
<dbReference type="PANTHER" id="PTHR33908">
    <property type="entry name" value="MANNOSYLTRANSFERASE YKCB-RELATED"/>
    <property type="match status" value="1"/>
</dbReference>
<dbReference type="InterPro" id="IPR038731">
    <property type="entry name" value="RgtA/B/C-like"/>
</dbReference>
<keyword evidence="12" id="KW-1185">Reference proteome</keyword>
<keyword evidence="2" id="KW-1003">Cell membrane</keyword>
<feature type="domain" description="Glycosyltransferase RgtA/B/C/D-like" evidence="9">
    <location>
        <begin position="55"/>
        <end position="216"/>
    </location>
</feature>
<evidence type="ECO:0000313" key="11">
    <source>
        <dbReference type="EMBL" id="RUM12345.1"/>
    </source>
</evidence>
<feature type="transmembrane region" description="Helical" evidence="8">
    <location>
        <begin position="12"/>
        <end position="30"/>
    </location>
</feature>
<dbReference type="GO" id="GO:0016763">
    <property type="term" value="F:pentosyltransferase activity"/>
    <property type="evidence" value="ECO:0007669"/>
    <property type="project" value="TreeGrafter"/>
</dbReference>
<evidence type="ECO:0000313" key="13">
    <source>
        <dbReference type="Proteomes" id="UP000545490"/>
    </source>
</evidence>
<dbReference type="InterPro" id="IPR050297">
    <property type="entry name" value="LipidA_mod_glycosyltrf_83"/>
</dbReference>
<evidence type="ECO:0000256" key="3">
    <source>
        <dbReference type="ARBA" id="ARBA00022676"/>
    </source>
</evidence>
<keyword evidence="7 8" id="KW-0472">Membrane</keyword>
<dbReference type="RefSeq" id="WP_126825963.1">
    <property type="nucleotide sequence ID" value="NZ_JACIDG010000005.1"/>
</dbReference>
<evidence type="ECO:0000259" key="9">
    <source>
        <dbReference type="Pfam" id="PF13231"/>
    </source>
</evidence>
<comment type="subcellular location">
    <subcellularLocation>
        <location evidence="1">Cell membrane</location>
        <topology evidence="1">Multi-pass membrane protein</topology>
    </subcellularLocation>
</comment>
<feature type="transmembrane region" description="Helical" evidence="8">
    <location>
        <begin position="244"/>
        <end position="270"/>
    </location>
</feature>
<evidence type="ECO:0000256" key="4">
    <source>
        <dbReference type="ARBA" id="ARBA00022679"/>
    </source>
</evidence>
<keyword evidence="4 10" id="KW-0808">Transferase</keyword>
<dbReference type="PANTHER" id="PTHR33908:SF11">
    <property type="entry name" value="MEMBRANE PROTEIN"/>
    <property type="match status" value="1"/>
</dbReference>
<keyword evidence="5 8" id="KW-0812">Transmembrane</keyword>
<feature type="transmembrane region" description="Helical" evidence="8">
    <location>
        <begin position="345"/>
        <end position="369"/>
    </location>
</feature>
<protein>
    <submittedName>
        <fullName evidence="10">4-amino-4-deoxy-L-arabinose transferase-like glycosyltransferase</fullName>
    </submittedName>
</protein>
<evidence type="ECO:0000256" key="7">
    <source>
        <dbReference type="ARBA" id="ARBA00023136"/>
    </source>
</evidence>
<comment type="caution">
    <text evidence="10">The sequence shown here is derived from an EMBL/GenBank/DDBJ whole genome shotgun (WGS) entry which is preliminary data.</text>
</comment>
<proteinExistence type="predicted"/>
<feature type="transmembrane region" description="Helical" evidence="8">
    <location>
        <begin position="127"/>
        <end position="145"/>
    </location>
</feature>
<keyword evidence="6 8" id="KW-1133">Transmembrane helix</keyword>
<dbReference type="Pfam" id="PF13231">
    <property type="entry name" value="PMT_2"/>
    <property type="match status" value="1"/>
</dbReference>
<feature type="transmembrane region" description="Helical" evidence="8">
    <location>
        <begin position="315"/>
        <end position="333"/>
    </location>
</feature>
<evidence type="ECO:0000256" key="5">
    <source>
        <dbReference type="ARBA" id="ARBA00022692"/>
    </source>
</evidence>
<name>A0A7W6FII9_9HYPH</name>
<evidence type="ECO:0000313" key="12">
    <source>
        <dbReference type="Proteomes" id="UP000272004"/>
    </source>
</evidence>
<feature type="transmembrane region" description="Helical" evidence="8">
    <location>
        <begin position="197"/>
        <end position="217"/>
    </location>
</feature>
<evidence type="ECO:0000256" key="2">
    <source>
        <dbReference type="ARBA" id="ARBA00022475"/>
    </source>
</evidence>
<reference evidence="10 13" key="2">
    <citation type="submission" date="2020-08" db="EMBL/GenBank/DDBJ databases">
        <title>Genomic Encyclopedia of Type Strains, Phase IV (KMG-IV): sequencing the most valuable type-strain genomes for metagenomic binning, comparative biology and taxonomic classification.</title>
        <authorList>
            <person name="Goeker M."/>
        </authorList>
    </citation>
    <scope>NUCLEOTIDE SEQUENCE [LARGE SCALE GENOMIC DNA]</scope>
    <source>
        <strain evidence="10 13">DSM 19331</strain>
    </source>
</reference>
<reference evidence="11 12" key="1">
    <citation type="submission" date="2018-11" db="EMBL/GenBank/DDBJ databases">
        <authorList>
            <person name="Huo Y."/>
        </authorList>
    </citation>
    <scope>NUCLEOTIDE SEQUENCE [LARGE SCALE GENOMIC DNA]</scope>
    <source>
        <strain evidence="11 12">CCBAU 33202</strain>
    </source>
</reference>
<dbReference type="EMBL" id="RJJU01000007">
    <property type="protein sequence ID" value="RUM12345.1"/>
    <property type="molecule type" value="Genomic_DNA"/>
</dbReference>
<gene>
    <name evidence="11" type="ORF">EFB14_13600</name>
    <name evidence="10" type="ORF">GGQ65_002156</name>
</gene>
<dbReference type="AlphaFoldDB" id="A0A7W6FII9"/>
<evidence type="ECO:0000256" key="1">
    <source>
        <dbReference type="ARBA" id="ARBA00004651"/>
    </source>
</evidence>
<evidence type="ECO:0000256" key="6">
    <source>
        <dbReference type="ARBA" id="ARBA00022989"/>
    </source>
</evidence>
<keyword evidence="3" id="KW-0328">Glycosyltransferase</keyword>
<organism evidence="10 13">
    <name type="scientific">Rhizobium fabae</name>
    <dbReference type="NCBI Taxonomy" id="573179"/>
    <lineage>
        <taxon>Bacteria</taxon>
        <taxon>Pseudomonadati</taxon>
        <taxon>Pseudomonadota</taxon>
        <taxon>Alphaproteobacteria</taxon>
        <taxon>Hyphomicrobiales</taxon>
        <taxon>Rhizobiaceae</taxon>
        <taxon>Rhizobium/Agrobacterium group</taxon>
        <taxon>Rhizobium</taxon>
    </lineage>
</organism>
<accession>A0A7W6FII9</accession>
<dbReference type="GO" id="GO:0005886">
    <property type="term" value="C:plasma membrane"/>
    <property type="evidence" value="ECO:0007669"/>
    <property type="project" value="UniProtKB-SubCell"/>
</dbReference>
<dbReference type="GO" id="GO:0009103">
    <property type="term" value="P:lipopolysaccharide biosynthetic process"/>
    <property type="evidence" value="ECO:0007669"/>
    <property type="project" value="UniProtKB-ARBA"/>
</dbReference>
<dbReference type="EMBL" id="JACIDG010000005">
    <property type="protein sequence ID" value="MBB3914869.1"/>
    <property type="molecule type" value="Genomic_DNA"/>
</dbReference>
<dbReference type="Proteomes" id="UP000272004">
    <property type="component" value="Unassembled WGS sequence"/>
</dbReference>
<feature type="transmembrane region" description="Helical" evidence="8">
    <location>
        <begin position="291"/>
        <end position="309"/>
    </location>
</feature>
<evidence type="ECO:0000313" key="10">
    <source>
        <dbReference type="EMBL" id="MBB3914869.1"/>
    </source>
</evidence>
<feature type="transmembrane region" description="Helical" evidence="8">
    <location>
        <begin position="66"/>
        <end position="92"/>
    </location>
</feature>